<reference evidence="8" key="1">
    <citation type="submission" date="2019-03" db="EMBL/GenBank/DDBJ databases">
        <title>Aquabacterium pictum sp.nov., the first bacteriochlorophyll a-containing freshwater bacterium in the genus Aquabacterium of the class Betaproteobacteria.</title>
        <authorList>
            <person name="Hirose S."/>
            <person name="Tank M."/>
            <person name="Hara E."/>
            <person name="Tamaki H."/>
            <person name="Takaichi S."/>
            <person name="Haruta S."/>
            <person name="Hanada S."/>
        </authorList>
    </citation>
    <scope>NUCLEOTIDE SEQUENCE [LARGE SCALE GENOMIC DNA]</scope>
    <source>
        <strain evidence="8">W35</strain>
    </source>
</reference>
<feature type="domain" description="HAMP" evidence="6">
    <location>
        <begin position="377"/>
        <end position="423"/>
    </location>
</feature>
<keyword evidence="4" id="KW-1133">Transmembrane helix</keyword>
<evidence type="ECO:0000313" key="8">
    <source>
        <dbReference type="Proteomes" id="UP000301751"/>
    </source>
</evidence>
<dbReference type="GO" id="GO:0004888">
    <property type="term" value="F:transmembrane signaling receptor activity"/>
    <property type="evidence" value="ECO:0007669"/>
    <property type="project" value="TreeGrafter"/>
</dbReference>
<dbReference type="GO" id="GO:0007165">
    <property type="term" value="P:signal transduction"/>
    <property type="evidence" value="ECO:0007669"/>
    <property type="project" value="UniProtKB-KW"/>
</dbReference>
<dbReference type="GO" id="GO:0005886">
    <property type="term" value="C:plasma membrane"/>
    <property type="evidence" value="ECO:0007669"/>
    <property type="project" value="TreeGrafter"/>
</dbReference>
<keyword evidence="1" id="KW-0488">Methylation</keyword>
<evidence type="ECO:0000256" key="3">
    <source>
        <dbReference type="PROSITE-ProRule" id="PRU00284"/>
    </source>
</evidence>
<dbReference type="PROSITE" id="PS50885">
    <property type="entry name" value="HAMP"/>
    <property type="match status" value="1"/>
</dbReference>
<comment type="similarity">
    <text evidence="2">Belongs to the methyl-accepting chemotaxis (MCP) protein family.</text>
</comment>
<dbReference type="Gene3D" id="1.10.287.950">
    <property type="entry name" value="Methyl-accepting chemotaxis protein"/>
    <property type="match status" value="1"/>
</dbReference>
<keyword evidence="8" id="KW-1185">Reference proteome</keyword>
<dbReference type="CDD" id="cd06225">
    <property type="entry name" value="HAMP"/>
    <property type="match status" value="1"/>
</dbReference>
<evidence type="ECO:0000259" key="5">
    <source>
        <dbReference type="PROSITE" id="PS50111"/>
    </source>
</evidence>
<evidence type="ECO:0008006" key="9">
    <source>
        <dbReference type="Google" id="ProtNLM"/>
    </source>
</evidence>
<evidence type="ECO:0000313" key="7">
    <source>
        <dbReference type="EMBL" id="GCL63654.1"/>
    </source>
</evidence>
<gene>
    <name evidence="7" type="ORF">AQPW35_27350</name>
</gene>
<dbReference type="EMBL" id="BJCL01000006">
    <property type="protein sequence ID" value="GCL63654.1"/>
    <property type="molecule type" value="Genomic_DNA"/>
</dbReference>
<dbReference type="InterPro" id="IPR004089">
    <property type="entry name" value="MCPsignal_dom"/>
</dbReference>
<accession>A0A480AQ19</accession>
<evidence type="ECO:0000256" key="2">
    <source>
        <dbReference type="ARBA" id="ARBA00029447"/>
    </source>
</evidence>
<dbReference type="InterPro" id="IPR003660">
    <property type="entry name" value="HAMP_dom"/>
</dbReference>
<dbReference type="GO" id="GO:0006935">
    <property type="term" value="P:chemotaxis"/>
    <property type="evidence" value="ECO:0007669"/>
    <property type="project" value="TreeGrafter"/>
</dbReference>
<keyword evidence="3" id="KW-0807">Transducer</keyword>
<dbReference type="PROSITE" id="PS50111">
    <property type="entry name" value="CHEMOTAXIS_TRANSDUC_2"/>
    <property type="match status" value="1"/>
</dbReference>
<evidence type="ECO:0000256" key="1">
    <source>
        <dbReference type="ARBA" id="ARBA00022481"/>
    </source>
</evidence>
<feature type="transmembrane region" description="Helical" evidence="4">
    <location>
        <begin position="350"/>
        <end position="377"/>
    </location>
</feature>
<dbReference type="Pfam" id="PF00672">
    <property type="entry name" value="HAMP"/>
    <property type="match status" value="1"/>
</dbReference>
<dbReference type="RefSeq" id="WP_137733385.1">
    <property type="nucleotide sequence ID" value="NZ_BJCL01000006.1"/>
</dbReference>
<evidence type="ECO:0000256" key="4">
    <source>
        <dbReference type="SAM" id="Phobius"/>
    </source>
</evidence>
<dbReference type="PANTHER" id="PTHR43531:SF14">
    <property type="entry name" value="METHYL-ACCEPTING CHEMOTAXIS PROTEIN I-RELATED"/>
    <property type="match status" value="1"/>
</dbReference>
<dbReference type="Pfam" id="PF00015">
    <property type="entry name" value="MCPsignal"/>
    <property type="match status" value="1"/>
</dbReference>
<proteinExistence type="inferred from homology"/>
<feature type="domain" description="Methyl-accepting transducer" evidence="5">
    <location>
        <begin position="428"/>
        <end position="657"/>
    </location>
</feature>
<dbReference type="InterPro" id="IPR051310">
    <property type="entry name" value="MCP_chemotaxis"/>
</dbReference>
<dbReference type="OrthoDB" id="9763018at2"/>
<keyword evidence="4" id="KW-0472">Membrane</keyword>
<name>A0A480AQ19_9BURK</name>
<dbReference type="SUPFAM" id="SSF58104">
    <property type="entry name" value="Methyl-accepting chemotaxis protein (MCP) signaling domain"/>
    <property type="match status" value="1"/>
</dbReference>
<organism evidence="7 8">
    <name type="scientific">Pseudaquabacterium pictum</name>
    <dbReference type="NCBI Taxonomy" id="2315236"/>
    <lineage>
        <taxon>Bacteria</taxon>
        <taxon>Pseudomonadati</taxon>
        <taxon>Pseudomonadota</taxon>
        <taxon>Betaproteobacteria</taxon>
        <taxon>Burkholderiales</taxon>
        <taxon>Sphaerotilaceae</taxon>
        <taxon>Pseudaquabacterium</taxon>
    </lineage>
</organism>
<sequence length="673" mass="71188">MPLSARFTRMSGAKPGGSALRAAREFFAYHGVWAFGVRALRLWSLRMKMVLLVTVMSLPLLPLMVQQILDRNQTVVRSAQRLAGLEVADAAYQLATTLDQPRQALESGQPAGPLAGGDALLARLSAGMADAVALGLPLDAAWRAHLPMLERTAGAPSQSPASRLAALASARQSLVTLRQLTIAESNLLLTENAGQAARTTLAVQVLPALHRHLSNLRGMAGRQAALLAQQPRPAAELHALLLQAAGVVAEARGQLAQAERTLGGVHGQDLGLATTAAGAGGNPALAAARATLHDIETGLLAPEPAVDLPRLRAGVAATATQLAELQRALQGRVEHDLQAQQADAQAQRRWLFGALAMTTLLAVYLVYSFFLVMHGGLAKLAHQMNRMAQGDLSARPQGLGGDEVAETLQAMTTSLARLSDLLASVRHGVGAITQASEQIAMGNGDLRSRSRRSADGLDSLVAAVTRYTEQLQTCSRSVDEVVTTVQALRLASSRNRRQVQRLQARMGDLRSNSREIGEIVNMIDNIAFRTNILALNAQVEASKAGDAGRGFAVVAQEVRALATRSAESARRVGDIVSRSTLDIEQGHALADETSAAMVQADAHVDAIHAAMGSVASLTQQGDRESASILDEIKHLKDSTAQNLDLVDQLAVASDALRGQGERLSHKVGLFKLS</sequence>
<evidence type="ECO:0000259" key="6">
    <source>
        <dbReference type="PROSITE" id="PS50885"/>
    </source>
</evidence>
<dbReference type="Proteomes" id="UP000301751">
    <property type="component" value="Unassembled WGS sequence"/>
</dbReference>
<keyword evidence="4" id="KW-0812">Transmembrane</keyword>
<dbReference type="SMART" id="SM00283">
    <property type="entry name" value="MA"/>
    <property type="match status" value="1"/>
</dbReference>
<dbReference type="PANTHER" id="PTHR43531">
    <property type="entry name" value="PROTEIN ICFG"/>
    <property type="match status" value="1"/>
</dbReference>
<protein>
    <recommendedName>
        <fullName evidence="9">Methyl-accepting chemotaxis protein</fullName>
    </recommendedName>
</protein>
<comment type="caution">
    <text evidence="7">The sequence shown here is derived from an EMBL/GenBank/DDBJ whole genome shotgun (WGS) entry which is preliminary data.</text>
</comment>
<dbReference type="AlphaFoldDB" id="A0A480AQ19"/>